<evidence type="ECO:0000256" key="6">
    <source>
        <dbReference type="ARBA" id="ARBA00022833"/>
    </source>
</evidence>
<dbReference type="RefSeq" id="WP_338397945.1">
    <property type="nucleotide sequence ID" value="NZ_AP025292.1"/>
</dbReference>
<feature type="domain" description="Peptidase M43 pregnancy-associated plasma-A" evidence="10">
    <location>
        <begin position="244"/>
        <end position="333"/>
    </location>
</feature>
<dbReference type="EMBL" id="AP025292">
    <property type="protein sequence ID" value="BDC98896.1"/>
    <property type="molecule type" value="Genomic_DNA"/>
</dbReference>
<sequence>MRNIFLFFLLLTSLPSFAQNVGPIKPRCSSENYYSGPSSNAPSSQFENWMTTKKIQQQKRLRSTAVQEDETRYRVPVVFHIIHRPGEQIGEGSNISTAQILSQLDVINEDYQRTNADANLTRPEFQDVASSLNIEFVLAKQDPFGNPTTGITRVNGLRNNWGDPSGNSSLDAELKSYSYWPSEDYLNIWVAPLRDGILGYASWPETDIGGVGTPSAPLQDGVVINFIACGSIAKGNFPDIDPDYDLGRTLTHEIGHFFGLLHVSGAGGCNSDDFCTDTPPQSRQTQGDCANFGANPPFSCGTEDMYENYMDYTFDACMNAFTHDQATRAHIVLENSPRRASLLDSHGLVDPDFEENAISLGAILSPEVIANSDRTSLKVVLRNFGENQVTSVNIHLGFGSFKADLATEVNIASKSADTLAFKLTQLPEQSELFTVTVDSVNHQPNTALILAEKKQQLTANSATASLPYLHAFDNPFINSDGWQVPNFEGAQWVSKKQEDESFVAALEEQSVSSQYLISPLLPLDGAPSDSLTLTFQTAVTPENSSFMPQFSVLISEPENENLLHLKTFTDNDFENTTGKSYKKHYIDLTPFRNQAIRLVLDGQNNSSSSLLMKNLRIQPVGINRLLQLNESQFTISPSGGDEPMFRLTTKGSHPAVYDLVYELPQTANVALRIVSIDGRQVFSKILEGVLHGSCSLPTQGYASGIYLLQINSPQHHEVKRFFIP</sequence>
<organism evidence="11 12">
    <name type="scientific">Persicobacter psychrovividus</name>
    <dbReference type="NCBI Taxonomy" id="387638"/>
    <lineage>
        <taxon>Bacteria</taxon>
        <taxon>Pseudomonadati</taxon>
        <taxon>Bacteroidota</taxon>
        <taxon>Cytophagia</taxon>
        <taxon>Cytophagales</taxon>
        <taxon>Persicobacteraceae</taxon>
        <taxon>Persicobacter</taxon>
    </lineage>
</organism>
<name>A0ABN6L6Q9_9BACT</name>
<evidence type="ECO:0000313" key="11">
    <source>
        <dbReference type="EMBL" id="BDC98896.1"/>
    </source>
</evidence>
<dbReference type="InterPro" id="IPR024079">
    <property type="entry name" value="MetalloPept_cat_dom_sf"/>
</dbReference>
<dbReference type="InterPro" id="IPR008754">
    <property type="entry name" value="Peptidase_M43"/>
</dbReference>
<feature type="signal peptide" evidence="9">
    <location>
        <begin position="1"/>
        <end position="18"/>
    </location>
</feature>
<proteinExistence type="inferred from homology"/>
<keyword evidence="7" id="KW-0482">Metalloprotease</keyword>
<dbReference type="Proteomes" id="UP001354989">
    <property type="component" value="Chromosome"/>
</dbReference>
<keyword evidence="5" id="KW-0378">Hydrolase</keyword>
<evidence type="ECO:0000256" key="3">
    <source>
        <dbReference type="ARBA" id="ARBA00022723"/>
    </source>
</evidence>
<evidence type="ECO:0000256" key="1">
    <source>
        <dbReference type="ARBA" id="ARBA00008721"/>
    </source>
</evidence>
<dbReference type="CDD" id="cd04275">
    <property type="entry name" value="ZnMc_pappalysin_like"/>
    <property type="match status" value="1"/>
</dbReference>
<comment type="similarity">
    <text evidence="1">Belongs to the peptidase M43B family.</text>
</comment>
<keyword evidence="2" id="KW-0645">Protease</keyword>
<feature type="chain" id="PRO_5046218683" description="Peptidase M43 pregnancy-associated plasma-A domain-containing protein" evidence="9">
    <location>
        <begin position="19"/>
        <end position="724"/>
    </location>
</feature>
<protein>
    <recommendedName>
        <fullName evidence="10">Peptidase M43 pregnancy-associated plasma-A domain-containing protein</fullName>
    </recommendedName>
</protein>
<evidence type="ECO:0000256" key="4">
    <source>
        <dbReference type="ARBA" id="ARBA00022729"/>
    </source>
</evidence>
<dbReference type="Gene3D" id="3.40.390.10">
    <property type="entry name" value="Collagenase (Catalytic Domain)"/>
    <property type="match status" value="1"/>
</dbReference>
<keyword evidence="12" id="KW-1185">Reference proteome</keyword>
<reference evidence="11 12" key="1">
    <citation type="submission" date="2021-12" db="EMBL/GenBank/DDBJ databases">
        <title>Genome sequencing of bacteria with rrn-lacking chromosome and rrn-plasmid.</title>
        <authorList>
            <person name="Anda M."/>
            <person name="Iwasaki W."/>
        </authorList>
    </citation>
    <scope>NUCLEOTIDE SEQUENCE [LARGE SCALE GENOMIC DNA]</scope>
    <source>
        <strain evidence="11 12">NBRC 101262</strain>
    </source>
</reference>
<dbReference type="PANTHER" id="PTHR47466">
    <property type="match status" value="1"/>
</dbReference>
<evidence type="ECO:0000256" key="9">
    <source>
        <dbReference type="SAM" id="SignalP"/>
    </source>
</evidence>
<keyword evidence="3" id="KW-0479">Metal-binding</keyword>
<evidence type="ECO:0000256" key="2">
    <source>
        <dbReference type="ARBA" id="ARBA00022670"/>
    </source>
</evidence>
<gene>
    <name evidence="11" type="ORF">PEPS_11770</name>
</gene>
<evidence type="ECO:0000259" key="10">
    <source>
        <dbReference type="Pfam" id="PF05572"/>
    </source>
</evidence>
<keyword evidence="4 9" id="KW-0732">Signal</keyword>
<keyword evidence="6" id="KW-0862">Zinc</keyword>
<dbReference type="Pfam" id="PF05572">
    <property type="entry name" value="Peptidase_M43"/>
    <property type="match status" value="1"/>
</dbReference>
<evidence type="ECO:0000313" key="12">
    <source>
        <dbReference type="Proteomes" id="UP001354989"/>
    </source>
</evidence>
<evidence type="ECO:0000256" key="5">
    <source>
        <dbReference type="ARBA" id="ARBA00022801"/>
    </source>
</evidence>
<dbReference type="PANTHER" id="PTHR47466:SF1">
    <property type="entry name" value="METALLOPROTEASE MEP1 (AFU_ORTHOLOGUE AFUA_1G07730)-RELATED"/>
    <property type="match status" value="1"/>
</dbReference>
<accession>A0ABN6L6Q9</accession>
<keyword evidence="8" id="KW-1015">Disulfide bond</keyword>
<dbReference type="SUPFAM" id="SSF55486">
    <property type="entry name" value="Metalloproteases ('zincins'), catalytic domain"/>
    <property type="match status" value="1"/>
</dbReference>
<evidence type="ECO:0000256" key="8">
    <source>
        <dbReference type="ARBA" id="ARBA00023157"/>
    </source>
</evidence>
<evidence type="ECO:0000256" key="7">
    <source>
        <dbReference type="ARBA" id="ARBA00023049"/>
    </source>
</evidence>